<sequence length="123" mass="13876">MNNEEITNPVPSVDGKSIAIISYITIIGWIISYIQYGNNKSQLAIFHIRQSLFLMLCMFFTAIVQMLFAFTPYLGWIISTSFSLVMLGFLVLWVIALLNAINGEQKPLPVFGNKAQDLLKTIK</sequence>
<evidence type="ECO:0000313" key="2">
    <source>
        <dbReference type="Proteomes" id="UP001246858"/>
    </source>
</evidence>
<dbReference type="Proteomes" id="UP001246858">
    <property type="component" value="Unassembled WGS sequence"/>
</dbReference>
<keyword evidence="2" id="KW-1185">Reference proteome</keyword>
<accession>A0ACC6L0F2</accession>
<gene>
    <name evidence="1" type="ORF">J2X78_003520</name>
</gene>
<comment type="caution">
    <text evidence="1">The sequence shown here is derived from an EMBL/GenBank/DDBJ whole genome shotgun (WGS) entry which is preliminary data.</text>
</comment>
<reference evidence="1" key="1">
    <citation type="submission" date="2023-07" db="EMBL/GenBank/DDBJ databases">
        <title>Sorghum-associated microbial communities from plants grown in Nebraska, USA.</title>
        <authorList>
            <person name="Schachtman D."/>
        </authorList>
    </citation>
    <scope>NUCLEOTIDE SEQUENCE</scope>
    <source>
        <strain evidence="1">2697</strain>
    </source>
</reference>
<proteinExistence type="predicted"/>
<evidence type="ECO:0000313" key="1">
    <source>
        <dbReference type="EMBL" id="MDR6784946.1"/>
    </source>
</evidence>
<organism evidence="1 2">
    <name type="scientific">Pedobacter africanus</name>
    <dbReference type="NCBI Taxonomy" id="151894"/>
    <lineage>
        <taxon>Bacteria</taxon>
        <taxon>Pseudomonadati</taxon>
        <taxon>Bacteroidota</taxon>
        <taxon>Sphingobacteriia</taxon>
        <taxon>Sphingobacteriales</taxon>
        <taxon>Sphingobacteriaceae</taxon>
        <taxon>Pedobacter</taxon>
    </lineage>
</organism>
<dbReference type="EMBL" id="JAVDTF010000003">
    <property type="protein sequence ID" value="MDR6784946.1"/>
    <property type="molecule type" value="Genomic_DNA"/>
</dbReference>
<name>A0ACC6L0F2_9SPHI</name>
<protein>
    <submittedName>
        <fullName evidence="1">Membrane protein</fullName>
    </submittedName>
</protein>